<comment type="caution">
    <text evidence="1">The sequence shown here is derived from an EMBL/GenBank/DDBJ whole genome shotgun (WGS) entry which is preliminary data.</text>
</comment>
<keyword evidence="2" id="KW-1185">Reference proteome</keyword>
<gene>
    <name evidence="1" type="ORF">DPMN_156840</name>
</gene>
<sequence length="61" mass="6993">MVFLGPTSAALKFRSYKFAVCSMQGMRSGLRRHNLLQSLYPACCVCVKRSRSDIHTDVWRL</sequence>
<evidence type="ECO:0000313" key="2">
    <source>
        <dbReference type="Proteomes" id="UP000828390"/>
    </source>
</evidence>
<accession>A0A9D4FQH3</accession>
<organism evidence="1 2">
    <name type="scientific">Dreissena polymorpha</name>
    <name type="common">Zebra mussel</name>
    <name type="synonym">Mytilus polymorpha</name>
    <dbReference type="NCBI Taxonomy" id="45954"/>
    <lineage>
        <taxon>Eukaryota</taxon>
        <taxon>Metazoa</taxon>
        <taxon>Spiralia</taxon>
        <taxon>Lophotrochozoa</taxon>
        <taxon>Mollusca</taxon>
        <taxon>Bivalvia</taxon>
        <taxon>Autobranchia</taxon>
        <taxon>Heteroconchia</taxon>
        <taxon>Euheterodonta</taxon>
        <taxon>Imparidentia</taxon>
        <taxon>Neoheterodontei</taxon>
        <taxon>Myida</taxon>
        <taxon>Dreissenoidea</taxon>
        <taxon>Dreissenidae</taxon>
        <taxon>Dreissena</taxon>
    </lineage>
</organism>
<dbReference type="AlphaFoldDB" id="A0A9D4FQH3"/>
<reference evidence="1" key="2">
    <citation type="submission" date="2020-11" db="EMBL/GenBank/DDBJ databases">
        <authorList>
            <person name="McCartney M.A."/>
            <person name="Auch B."/>
            <person name="Kono T."/>
            <person name="Mallez S."/>
            <person name="Becker A."/>
            <person name="Gohl D.M."/>
            <person name="Silverstein K.A.T."/>
            <person name="Koren S."/>
            <person name="Bechman K.B."/>
            <person name="Herman A."/>
            <person name="Abrahante J.E."/>
            <person name="Garbe J."/>
        </authorList>
    </citation>
    <scope>NUCLEOTIDE SEQUENCE</scope>
    <source>
        <strain evidence="1">Duluth1</strain>
        <tissue evidence="1">Whole animal</tissue>
    </source>
</reference>
<protein>
    <submittedName>
        <fullName evidence="1">Uncharacterized protein</fullName>
    </submittedName>
</protein>
<dbReference type="EMBL" id="JAIWYP010000007">
    <property type="protein sequence ID" value="KAH3803138.1"/>
    <property type="molecule type" value="Genomic_DNA"/>
</dbReference>
<reference evidence="1" key="1">
    <citation type="journal article" date="2019" name="bioRxiv">
        <title>The Genome of the Zebra Mussel, Dreissena polymorpha: A Resource for Invasive Species Research.</title>
        <authorList>
            <person name="McCartney M.A."/>
            <person name="Auch B."/>
            <person name="Kono T."/>
            <person name="Mallez S."/>
            <person name="Zhang Y."/>
            <person name="Obille A."/>
            <person name="Becker A."/>
            <person name="Abrahante J.E."/>
            <person name="Garbe J."/>
            <person name="Badalamenti J.P."/>
            <person name="Herman A."/>
            <person name="Mangelson H."/>
            <person name="Liachko I."/>
            <person name="Sullivan S."/>
            <person name="Sone E.D."/>
            <person name="Koren S."/>
            <person name="Silverstein K.A.T."/>
            <person name="Beckman K.B."/>
            <person name="Gohl D.M."/>
        </authorList>
    </citation>
    <scope>NUCLEOTIDE SEQUENCE</scope>
    <source>
        <strain evidence="1">Duluth1</strain>
        <tissue evidence="1">Whole animal</tissue>
    </source>
</reference>
<proteinExistence type="predicted"/>
<name>A0A9D4FQH3_DREPO</name>
<evidence type="ECO:0000313" key="1">
    <source>
        <dbReference type="EMBL" id="KAH3803138.1"/>
    </source>
</evidence>
<dbReference type="Proteomes" id="UP000828390">
    <property type="component" value="Unassembled WGS sequence"/>
</dbReference>